<feature type="signal peptide" evidence="2">
    <location>
        <begin position="1"/>
        <end position="21"/>
    </location>
</feature>
<organism evidence="3 4">
    <name type="scientific">Extremus antarcticus</name>
    <dbReference type="NCBI Taxonomy" id="702011"/>
    <lineage>
        <taxon>Eukaryota</taxon>
        <taxon>Fungi</taxon>
        <taxon>Dikarya</taxon>
        <taxon>Ascomycota</taxon>
        <taxon>Pezizomycotina</taxon>
        <taxon>Dothideomycetes</taxon>
        <taxon>Dothideomycetidae</taxon>
        <taxon>Mycosphaerellales</taxon>
        <taxon>Extremaceae</taxon>
        <taxon>Extremus</taxon>
    </lineage>
</organism>
<dbReference type="EMBL" id="JAWDJX010000001">
    <property type="protein sequence ID" value="KAK3059061.1"/>
    <property type="molecule type" value="Genomic_DNA"/>
</dbReference>
<reference evidence="3" key="1">
    <citation type="submission" date="2023-04" db="EMBL/GenBank/DDBJ databases">
        <title>Black Yeasts Isolated from many extreme environments.</title>
        <authorList>
            <person name="Coleine C."/>
            <person name="Stajich J.E."/>
            <person name="Selbmann L."/>
        </authorList>
    </citation>
    <scope>NUCLEOTIDE SEQUENCE</scope>
    <source>
        <strain evidence="3">CCFEE 5312</strain>
    </source>
</reference>
<keyword evidence="2" id="KW-0732">Signal</keyword>
<evidence type="ECO:0000256" key="2">
    <source>
        <dbReference type="SAM" id="SignalP"/>
    </source>
</evidence>
<name>A0AAJ0GJY9_9PEZI</name>
<feature type="chain" id="PRO_5042565455" description="Apple domain-containing protein" evidence="2">
    <location>
        <begin position="22"/>
        <end position="376"/>
    </location>
</feature>
<sequence>MFARRCVGPLLALWAVAVAAAASTETITGTCQTNSGSTSVKNIKTKTVKIISNEPRSTVTSTSVVIKPTTPKTTAVSTVFSTTSITKTTKVVVGTSTNSLTITETTSTTRTDTKIETVTATTTTTQVFPATSTTNEKRDASPMSPVDHPHGSVEKRNFKRQDGLMFPKVVTCTNTYIIHPTPSTEVIKKTTTVAGDTSTISTVTTSIEKDVSTVTQHIVAVTAVSTTTTDVQFFTATETSTVTDTVNIATATTSTTTTLTRTYYAACATDNVLGPSVGNKYINDLDGGPKIKVYPDVSRPLANGQHCCALCFARDDCVVSVWVADDEAPYCRIYTGGSGGQVDGRRSYDLRKVVEVFEISNGPYGYWYQEQGDLTT</sequence>
<gene>
    <name evidence="3" type="ORF">LTR09_000627</name>
</gene>
<proteinExistence type="predicted"/>
<feature type="region of interest" description="Disordered" evidence="1">
    <location>
        <begin position="131"/>
        <end position="153"/>
    </location>
</feature>
<evidence type="ECO:0000313" key="3">
    <source>
        <dbReference type="EMBL" id="KAK3059061.1"/>
    </source>
</evidence>
<protein>
    <recommendedName>
        <fullName evidence="5">Apple domain-containing protein</fullName>
    </recommendedName>
</protein>
<comment type="caution">
    <text evidence="3">The sequence shown here is derived from an EMBL/GenBank/DDBJ whole genome shotgun (WGS) entry which is preliminary data.</text>
</comment>
<accession>A0AAJ0GJY9</accession>
<evidence type="ECO:0000313" key="4">
    <source>
        <dbReference type="Proteomes" id="UP001271007"/>
    </source>
</evidence>
<evidence type="ECO:0000256" key="1">
    <source>
        <dbReference type="SAM" id="MobiDB-lite"/>
    </source>
</evidence>
<keyword evidence="4" id="KW-1185">Reference proteome</keyword>
<dbReference type="AlphaFoldDB" id="A0AAJ0GJY9"/>
<dbReference type="Proteomes" id="UP001271007">
    <property type="component" value="Unassembled WGS sequence"/>
</dbReference>
<evidence type="ECO:0008006" key="5">
    <source>
        <dbReference type="Google" id="ProtNLM"/>
    </source>
</evidence>